<dbReference type="InterPro" id="IPR030395">
    <property type="entry name" value="GP_PDE_dom"/>
</dbReference>
<feature type="chain" id="PRO_5047195254" description="glycerophosphodiester phosphodiesterase" evidence="4">
    <location>
        <begin position="23"/>
        <end position="323"/>
    </location>
</feature>
<dbReference type="PANTHER" id="PTHR47449:SF2">
    <property type="entry name" value="GLYCEROPHOSPHODIESTER PHOSPHODIESTERASE GDPD4"/>
    <property type="match status" value="1"/>
</dbReference>
<dbReference type="InterPro" id="IPR044236">
    <property type="entry name" value="GDPD4"/>
</dbReference>
<gene>
    <name evidence="6" type="ORF">OEZ85_013897</name>
</gene>
<evidence type="ECO:0000256" key="1">
    <source>
        <dbReference type="ARBA" id="ARBA00012247"/>
    </source>
</evidence>
<feature type="signal peptide" evidence="4">
    <location>
        <begin position="1"/>
        <end position="22"/>
    </location>
</feature>
<evidence type="ECO:0000256" key="3">
    <source>
        <dbReference type="ARBA" id="ARBA00047512"/>
    </source>
</evidence>
<evidence type="ECO:0000256" key="4">
    <source>
        <dbReference type="SAM" id="SignalP"/>
    </source>
</evidence>
<evidence type="ECO:0000313" key="7">
    <source>
        <dbReference type="Proteomes" id="UP001244341"/>
    </source>
</evidence>
<sequence>MIAVGLLCTVLALFAISTQLSTVSEEDKKQNAEQTFIASPPSNAFCTRALKGHRPFVCAHGGETSVHQPNTAAAYSAALLYTDCIEMDASLTMDHQLVSMHDRDLQQLLQQPSAKVEHYTLQQLQSDEWPESQRVMTVQQALAAAVPHAEQLIIDVKADAADKVLRLSNGSSVSQHAYIAEQLLQLLAAHEDCSSSCLVWGKADKVIKQVLQRAPRQLAGYVVLREKTASRNKENSQYSDPLRRGLQEAKVVAVHHDLLDTQLVSTLRSGGKSAYAWTADSPTELQRLLDLGIDGIVTNRPALLSEAIDQRMRKCSATAQQRS</sequence>
<accession>A0ABY8U995</accession>
<dbReference type="Gene3D" id="3.20.20.190">
    <property type="entry name" value="Phosphatidylinositol (PI) phosphodiesterase"/>
    <property type="match status" value="1"/>
</dbReference>
<keyword evidence="7" id="KW-1185">Reference proteome</keyword>
<dbReference type="EMBL" id="CP126215">
    <property type="protein sequence ID" value="WIA16982.1"/>
    <property type="molecule type" value="Genomic_DNA"/>
</dbReference>
<dbReference type="Pfam" id="PF03009">
    <property type="entry name" value="GDPD"/>
    <property type="match status" value="1"/>
</dbReference>
<protein>
    <recommendedName>
        <fullName evidence="1">glycerophosphodiester phosphodiesterase</fullName>
        <ecNumber evidence="1">3.1.4.46</ecNumber>
    </recommendedName>
</protein>
<feature type="domain" description="GP-PDE" evidence="5">
    <location>
        <begin position="42"/>
        <end position="308"/>
    </location>
</feature>
<dbReference type="PROSITE" id="PS51704">
    <property type="entry name" value="GP_PDE"/>
    <property type="match status" value="1"/>
</dbReference>
<dbReference type="Proteomes" id="UP001244341">
    <property type="component" value="Chromosome 8b"/>
</dbReference>
<keyword evidence="2" id="KW-0319">Glycerol metabolism</keyword>
<reference evidence="6 7" key="1">
    <citation type="submission" date="2023-05" db="EMBL/GenBank/DDBJ databases">
        <title>A 100% complete, gapless, phased diploid assembly of the Scenedesmus obliquus UTEX 3031 genome.</title>
        <authorList>
            <person name="Biondi T.C."/>
            <person name="Hanschen E.R."/>
            <person name="Kwon T."/>
            <person name="Eng W."/>
            <person name="Kruse C.P.S."/>
            <person name="Koehler S.I."/>
            <person name="Kunde Y."/>
            <person name="Gleasner C.D."/>
            <person name="You Mak K.T."/>
            <person name="Polle J."/>
            <person name="Hovde B.T."/>
            <person name="Starkenburg S.R."/>
        </authorList>
    </citation>
    <scope>NUCLEOTIDE SEQUENCE [LARGE SCALE GENOMIC DNA]</scope>
    <source>
        <strain evidence="6 7">DOE0152z</strain>
    </source>
</reference>
<dbReference type="EC" id="3.1.4.46" evidence="1"/>
<dbReference type="InterPro" id="IPR017946">
    <property type="entry name" value="PLC-like_Pdiesterase_TIM-brl"/>
</dbReference>
<comment type="catalytic activity">
    <reaction evidence="3">
        <text>a sn-glycero-3-phosphodiester + H2O = an alcohol + sn-glycerol 3-phosphate + H(+)</text>
        <dbReference type="Rhea" id="RHEA:12969"/>
        <dbReference type="ChEBI" id="CHEBI:15377"/>
        <dbReference type="ChEBI" id="CHEBI:15378"/>
        <dbReference type="ChEBI" id="CHEBI:30879"/>
        <dbReference type="ChEBI" id="CHEBI:57597"/>
        <dbReference type="ChEBI" id="CHEBI:83408"/>
        <dbReference type="EC" id="3.1.4.46"/>
    </reaction>
</comment>
<dbReference type="SUPFAM" id="SSF51695">
    <property type="entry name" value="PLC-like phosphodiesterases"/>
    <property type="match status" value="1"/>
</dbReference>
<evidence type="ECO:0000256" key="2">
    <source>
        <dbReference type="ARBA" id="ARBA00022798"/>
    </source>
</evidence>
<organism evidence="6 7">
    <name type="scientific">Tetradesmus obliquus</name>
    <name type="common">Green alga</name>
    <name type="synonym">Acutodesmus obliquus</name>
    <dbReference type="NCBI Taxonomy" id="3088"/>
    <lineage>
        <taxon>Eukaryota</taxon>
        <taxon>Viridiplantae</taxon>
        <taxon>Chlorophyta</taxon>
        <taxon>core chlorophytes</taxon>
        <taxon>Chlorophyceae</taxon>
        <taxon>CS clade</taxon>
        <taxon>Sphaeropleales</taxon>
        <taxon>Scenedesmaceae</taxon>
        <taxon>Tetradesmus</taxon>
    </lineage>
</organism>
<evidence type="ECO:0000313" key="6">
    <source>
        <dbReference type="EMBL" id="WIA16982.1"/>
    </source>
</evidence>
<keyword evidence="4" id="KW-0732">Signal</keyword>
<name>A0ABY8U995_TETOB</name>
<dbReference type="PANTHER" id="PTHR47449">
    <property type="entry name" value="GLYCEROPHOSPHODIESTER PHOSPHODIESTERASE GDPD4"/>
    <property type="match status" value="1"/>
</dbReference>
<evidence type="ECO:0000259" key="5">
    <source>
        <dbReference type="PROSITE" id="PS51704"/>
    </source>
</evidence>
<proteinExistence type="predicted"/>